<proteinExistence type="predicted"/>
<evidence type="ECO:0000259" key="1">
    <source>
        <dbReference type="Pfam" id="PF14594"/>
    </source>
</evidence>
<dbReference type="KEGG" id="car:cauri_1911"/>
<dbReference type="GeneID" id="31924547"/>
<dbReference type="STRING" id="548476.cauri_1911"/>
<dbReference type="RefSeq" id="WP_010191052.1">
    <property type="nucleotide sequence ID" value="NC_012590.1"/>
</dbReference>
<keyword evidence="3" id="KW-1185">Reference proteome</keyword>
<reference evidence="2 3" key="1">
    <citation type="journal article" date="2010" name="BMC Genomics">
        <title>Complete genome sequence and lifestyle of black-pigmented Corynebacterium aurimucosum ATCC 700975 (formerly C. nigricans CN-1) isolated from a vaginal swab of a woman with spontaneous abortion.</title>
        <authorList>
            <person name="Trost E."/>
            <person name="Gotker S."/>
            <person name="Schneider J."/>
            <person name="Schneiker-Bekel S."/>
            <person name="Szczepanowski R."/>
            <person name="Tilker A."/>
            <person name="Viehoever P."/>
            <person name="Arnold W."/>
            <person name="Bekel T."/>
            <person name="Blom J."/>
            <person name="Gartemann K.H."/>
            <person name="Linke B."/>
            <person name="Goesmann A."/>
            <person name="Puhler A."/>
            <person name="Shukla S.K."/>
            <person name="Tauch A."/>
        </authorList>
    </citation>
    <scope>NUCLEOTIDE SEQUENCE [LARGE SCALE GENOMIC DNA]</scope>
    <source>
        <strain evidence="3">ATCC 700975 / DSM 44827 / CIP 107346 / CN-1</strain>
    </source>
</reference>
<dbReference type="EMBL" id="CP001601">
    <property type="protein sequence ID" value="ACP33504.1"/>
    <property type="molecule type" value="Genomic_DNA"/>
</dbReference>
<dbReference type="Pfam" id="PF14594">
    <property type="entry name" value="Sipho_Gp37"/>
    <property type="match status" value="1"/>
</dbReference>
<feature type="domain" description="Gp28/Gp37-like" evidence="1">
    <location>
        <begin position="16"/>
        <end position="466"/>
    </location>
</feature>
<dbReference type="eggNOG" id="ENOG5031IXE">
    <property type="taxonomic scope" value="Bacteria"/>
</dbReference>
<accession>C3PI50</accession>
<protein>
    <recommendedName>
        <fullName evidence="1">Gp28/Gp37-like domain-containing protein</fullName>
    </recommendedName>
</protein>
<dbReference type="HOGENOM" id="CLU_564653_0_0_11"/>
<dbReference type="Proteomes" id="UP000002077">
    <property type="component" value="Chromosome"/>
</dbReference>
<evidence type="ECO:0000313" key="3">
    <source>
        <dbReference type="Proteomes" id="UP000002077"/>
    </source>
</evidence>
<dbReference type="InterPro" id="IPR029432">
    <property type="entry name" value="Gp28/Gp37-like_dom"/>
</dbReference>
<organism evidence="2 3">
    <name type="scientific">Corynebacterium aurimucosum (strain ATCC 700975 / DSM 44827 / CIP 107346 / CN-1)</name>
    <name type="common">Corynebacterium nigricans</name>
    <dbReference type="NCBI Taxonomy" id="548476"/>
    <lineage>
        <taxon>Bacteria</taxon>
        <taxon>Bacillati</taxon>
        <taxon>Actinomycetota</taxon>
        <taxon>Actinomycetes</taxon>
        <taxon>Mycobacteriales</taxon>
        <taxon>Corynebacteriaceae</taxon>
        <taxon>Corynebacterium</taxon>
    </lineage>
</organism>
<dbReference type="OrthoDB" id="4495642at2"/>
<dbReference type="AlphaFoldDB" id="C3PI50"/>
<name>C3PI50_CORA7</name>
<evidence type="ECO:0000313" key="2">
    <source>
        <dbReference type="EMBL" id="ACP33504.1"/>
    </source>
</evidence>
<sequence>MVADINESYSANPLNLMVHNNEYTQRHRMPGYIDVELNAEFGLNAGTGTVTIPADHKLAARIMQCDHDVVPVTAEFNGWRWTGRVESFEAAGKPGRETVTATLIDDKVQLGSVLAFANTRTGLALQGKRDHQAGPLESVVYHYLSENIARSGLPAYIVMPPKRVEDKSPRIDLSARMTNLDTLLRDILNQYDYDVECRMWWPGQPFPDGKVVPLVEGDRRERLHRLTHANIDQVFSPNDDPIQLPTKPGLIVAVRKVRERPHVRFSTRNGEVDSFTLSGKAPGAARQVVGGKSDDWVNETINLGIDFAIQGILTAIGGVAAGPVGALVGGAVGGIIKNQVEDTVLSFTDRTDVERAAQMGPFHLREGFTQSSAGTFTFDTSTLAERALLDAKGGKSVTMTMGHSISKVLGDDQRHSTGKIRYGYRIGDRVTFEEHLSGVVVSDIITGVTVKDNHDERMRISPRIGKRKNTSNPFIDFTDKMNKVTETVRDFGLAT</sequence>
<gene>
    <name evidence="2" type="ordered locus">cauri_1911</name>
</gene>